<protein>
    <recommendedName>
        <fullName evidence="4">tripeptidyl-peptidase II</fullName>
        <ecNumber evidence="4">3.4.14.10</ecNumber>
    </recommendedName>
</protein>
<dbReference type="PANTHER" id="PTHR14218:SF15">
    <property type="entry name" value="TRIPEPTIDYL-PEPTIDASE 1"/>
    <property type="match status" value="1"/>
</dbReference>
<dbReference type="InterPro" id="IPR050819">
    <property type="entry name" value="Tripeptidyl-peptidase_I"/>
</dbReference>
<evidence type="ECO:0000256" key="7">
    <source>
        <dbReference type="ARBA" id="ARBA00022801"/>
    </source>
</evidence>
<dbReference type="AlphaFoldDB" id="A0A8H6SDC8"/>
<evidence type="ECO:0000313" key="15">
    <source>
        <dbReference type="Proteomes" id="UP000636479"/>
    </source>
</evidence>
<dbReference type="InterPro" id="IPR036852">
    <property type="entry name" value="Peptidase_S8/S53_dom_sf"/>
</dbReference>
<dbReference type="GeneID" id="59348336"/>
<dbReference type="EC" id="3.4.14.10" evidence="4"/>
<dbReference type="CDD" id="cd11377">
    <property type="entry name" value="Pro-peptidase_S53"/>
    <property type="match status" value="1"/>
</dbReference>
<dbReference type="GO" id="GO:0008240">
    <property type="term" value="F:tripeptidyl-peptidase activity"/>
    <property type="evidence" value="ECO:0007669"/>
    <property type="project" value="UniProtKB-EC"/>
</dbReference>
<comment type="cofactor">
    <cofactor evidence="11">
        <name>Ca(2+)</name>
        <dbReference type="ChEBI" id="CHEBI:29108"/>
    </cofactor>
    <text evidence="11">Binds 1 Ca(2+) ion per subunit.</text>
</comment>
<evidence type="ECO:0000259" key="13">
    <source>
        <dbReference type="PROSITE" id="PS51695"/>
    </source>
</evidence>
<feature type="region of interest" description="Disordered" evidence="12">
    <location>
        <begin position="1"/>
        <end position="46"/>
    </location>
</feature>
<gene>
    <name evidence="14" type="ORF">MIND_00918700</name>
</gene>
<keyword evidence="6 11" id="KW-0479">Metal-binding</keyword>
<dbReference type="OrthoDB" id="409122at2759"/>
<keyword evidence="8 11" id="KW-0720">Serine protease</keyword>
<feature type="active site" description="Charge relay system" evidence="11">
    <location>
        <position position="557"/>
    </location>
</feature>
<feature type="binding site" evidence="11">
    <location>
        <position position="621"/>
    </location>
    <ligand>
        <name>Ca(2+)</name>
        <dbReference type="ChEBI" id="CHEBI:29108"/>
    </ligand>
</feature>
<sequence>MNGSNMTDCPPLNGERESTTLLPSTGSSGCGLQRPSRSTRAHKKQQIPFLHRTPTMRLLPFVTLAAYMAVVSGGSPLAGRAMAVHESVKAVPNGFARAGAVASSETVTLRIALAHTDIGGLERATYDVSTPSSTNYGKHLSPEKIAEYVKPTAETLSAVKGWLDSHGIAAKSISFAGDVLEFTTPVKTANTLLAADFMQFTHIASGKKSVRTLKYSVPVDLQSRIKFIHPTVAFVSPLKRMPGVAAINHVPDSRRAEIVPRQGRPIPESCSTAITPVCLQAFYGVPAAKANNSSTGNVLAVAGYIDEFANEADLTLFLEKDNPALVGTTFTTSLIDGGRNEQTQGEAGVEAGLDIQYTVGVAGGVPVTFISVGPDNADGIQGFVDITNHILSLPVETRPTVLTTSYGFNEPELPIELNTQVYASPRKAMCNAYMQLGAAGVSVLFSSGDGGVAGAYLAECTEFVPTAPVGCPFITSVGGITGLPPQRASLFSSGGFSNHFAVPDYQRADVESYKAGLAGQYAGLYNTSGRGYPDIAIEAQRLEMAYQGEFELAYGTSAASPVAASIFALVNDRLIAAGKPVLGFLNPFLYSAAGQAGLTDITIGHNLGCDTDGFAAKEGWDPVTGLGSPDFDRLLAALGL</sequence>
<evidence type="ECO:0000256" key="11">
    <source>
        <dbReference type="PROSITE-ProRule" id="PRU01032"/>
    </source>
</evidence>
<dbReference type="GO" id="GO:0046872">
    <property type="term" value="F:metal ion binding"/>
    <property type="evidence" value="ECO:0007669"/>
    <property type="project" value="UniProtKB-UniRule"/>
</dbReference>
<dbReference type="PANTHER" id="PTHR14218">
    <property type="entry name" value="PROTEASE S8 TRIPEPTIDYL PEPTIDASE I CLN2"/>
    <property type="match status" value="1"/>
</dbReference>
<keyword evidence="10" id="KW-0865">Zymogen</keyword>
<evidence type="ECO:0000256" key="2">
    <source>
        <dbReference type="ARBA" id="ARBA00002451"/>
    </source>
</evidence>
<dbReference type="GO" id="GO:0005576">
    <property type="term" value="C:extracellular region"/>
    <property type="evidence" value="ECO:0007669"/>
    <property type="project" value="UniProtKB-SubCell"/>
</dbReference>
<proteinExistence type="predicted"/>
<accession>A0A8H6SDC8</accession>
<dbReference type="SUPFAM" id="SSF52743">
    <property type="entry name" value="Subtilisin-like"/>
    <property type="match status" value="1"/>
</dbReference>
<evidence type="ECO:0000256" key="12">
    <source>
        <dbReference type="SAM" id="MobiDB-lite"/>
    </source>
</evidence>
<dbReference type="SMART" id="SM00944">
    <property type="entry name" value="Pro-kuma_activ"/>
    <property type="match status" value="1"/>
</dbReference>
<feature type="binding site" evidence="11">
    <location>
        <position position="601"/>
    </location>
    <ligand>
        <name>Ca(2+)</name>
        <dbReference type="ChEBI" id="CHEBI:29108"/>
    </ligand>
</feature>
<dbReference type="EMBL" id="JACAZF010000008">
    <property type="protein sequence ID" value="KAF7296873.1"/>
    <property type="molecule type" value="Genomic_DNA"/>
</dbReference>
<keyword evidence="5 11" id="KW-0645">Protease</keyword>
<dbReference type="CDD" id="cd04056">
    <property type="entry name" value="Peptidases_S53"/>
    <property type="match status" value="1"/>
</dbReference>
<feature type="domain" description="Peptidase S53" evidence="13">
    <location>
        <begin position="273"/>
        <end position="640"/>
    </location>
</feature>
<name>A0A8H6SDC8_9AGAR</name>
<comment type="catalytic activity">
    <reaction evidence="1">
        <text>Release of an N-terminal tripeptide from a polypeptide.</text>
        <dbReference type="EC" id="3.4.14.10"/>
    </reaction>
</comment>
<comment type="subcellular location">
    <subcellularLocation>
        <location evidence="3">Secreted</location>
        <location evidence="3">Extracellular space</location>
    </subcellularLocation>
</comment>
<dbReference type="RefSeq" id="XP_037217232.1">
    <property type="nucleotide sequence ID" value="XM_037365820.1"/>
</dbReference>
<evidence type="ECO:0000256" key="6">
    <source>
        <dbReference type="ARBA" id="ARBA00022723"/>
    </source>
</evidence>
<keyword evidence="7 11" id="KW-0378">Hydrolase</keyword>
<reference evidence="14" key="1">
    <citation type="submission" date="2020-05" db="EMBL/GenBank/DDBJ databases">
        <title>Mycena genomes resolve the evolution of fungal bioluminescence.</title>
        <authorList>
            <person name="Tsai I.J."/>
        </authorList>
    </citation>
    <scope>NUCLEOTIDE SEQUENCE</scope>
    <source>
        <strain evidence="14">171206Taipei</strain>
    </source>
</reference>
<comment type="caution">
    <text evidence="14">The sequence shown here is derived from an EMBL/GenBank/DDBJ whole genome shotgun (WGS) entry which is preliminary data.</text>
</comment>
<organism evidence="14 15">
    <name type="scientific">Mycena indigotica</name>
    <dbReference type="NCBI Taxonomy" id="2126181"/>
    <lineage>
        <taxon>Eukaryota</taxon>
        <taxon>Fungi</taxon>
        <taxon>Dikarya</taxon>
        <taxon>Basidiomycota</taxon>
        <taxon>Agaricomycotina</taxon>
        <taxon>Agaricomycetes</taxon>
        <taxon>Agaricomycetidae</taxon>
        <taxon>Agaricales</taxon>
        <taxon>Marasmiineae</taxon>
        <taxon>Mycenaceae</taxon>
        <taxon>Mycena</taxon>
    </lineage>
</organism>
<evidence type="ECO:0000256" key="8">
    <source>
        <dbReference type="ARBA" id="ARBA00022825"/>
    </source>
</evidence>
<dbReference type="Pfam" id="PF00082">
    <property type="entry name" value="Peptidase_S8"/>
    <property type="match status" value="1"/>
</dbReference>
<feature type="binding site" evidence="11">
    <location>
        <position position="619"/>
    </location>
    <ligand>
        <name>Ca(2+)</name>
        <dbReference type="ChEBI" id="CHEBI:29108"/>
    </ligand>
</feature>
<dbReference type="InterPro" id="IPR015366">
    <property type="entry name" value="S53_propep"/>
</dbReference>
<keyword evidence="9 11" id="KW-0106">Calcium</keyword>
<dbReference type="InterPro" id="IPR000209">
    <property type="entry name" value="Peptidase_S8/S53_dom"/>
</dbReference>
<evidence type="ECO:0000256" key="3">
    <source>
        <dbReference type="ARBA" id="ARBA00004239"/>
    </source>
</evidence>
<dbReference type="Gene3D" id="3.40.50.200">
    <property type="entry name" value="Peptidase S8/S53 domain"/>
    <property type="match status" value="1"/>
</dbReference>
<evidence type="ECO:0000256" key="4">
    <source>
        <dbReference type="ARBA" id="ARBA00012462"/>
    </source>
</evidence>
<dbReference type="GO" id="GO:0006508">
    <property type="term" value="P:proteolysis"/>
    <property type="evidence" value="ECO:0007669"/>
    <property type="project" value="UniProtKB-KW"/>
</dbReference>
<dbReference type="SUPFAM" id="SSF54897">
    <property type="entry name" value="Protease propeptides/inhibitors"/>
    <property type="match status" value="1"/>
</dbReference>
<feature type="binding site" evidence="11">
    <location>
        <position position="600"/>
    </location>
    <ligand>
        <name>Ca(2+)</name>
        <dbReference type="ChEBI" id="CHEBI:29108"/>
    </ligand>
</feature>
<evidence type="ECO:0000256" key="1">
    <source>
        <dbReference type="ARBA" id="ARBA00001910"/>
    </source>
</evidence>
<feature type="active site" description="Charge relay system" evidence="11">
    <location>
        <position position="350"/>
    </location>
</feature>
<dbReference type="Pfam" id="PF09286">
    <property type="entry name" value="Pro-kuma_activ"/>
    <property type="match status" value="1"/>
</dbReference>
<keyword evidence="15" id="KW-1185">Reference proteome</keyword>
<dbReference type="Proteomes" id="UP000636479">
    <property type="component" value="Unassembled WGS sequence"/>
</dbReference>
<dbReference type="PROSITE" id="PS51695">
    <property type="entry name" value="SEDOLISIN"/>
    <property type="match status" value="1"/>
</dbReference>
<evidence type="ECO:0000256" key="5">
    <source>
        <dbReference type="ARBA" id="ARBA00022670"/>
    </source>
</evidence>
<comment type="function">
    <text evidence="2">Secreted tripeptidyl-peptidase which degrades proteins at acidic pHs and is involved in virulence.</text>
</comment>
<dbReference type="InterPro" id="IPR030400">
    <property type="entry name" value="Sedolisin_dom"/>
</dbReference>
<evidence type="ECO:0000256" key="10">
    <source>
        <dbReference type="ARBA" id="ARBA00023145"/>
    </source>
</evidence>
<evidence type="ECO:0000313" key="14">
    <source>
        <dbReference type="EMBL" id="KAF7296873.1"/>
    </source>
</evidence>
<feature type="active site" description="Charge relay system" evidence="11">
    <location>
        <position position="354"/>
    </location>
</feature>
<feature type="compositionally biased region" description="Low complexity" evidence="12">
    <location>
        <begin position="19"/>
        <end position="32"/>
    </location>
</feature>
<dbReference type="GO" id="GO:0004252">
    <property type="term" value="F:serine-type endopeptidase activity"/>
    <property type="evidence" value="ECO:0007669"/>
    <property type="project" value="UniProtKB-UniRule"/>
</dbReference>
<evidence type="ECO:0000256" key="9">
    <source>
        <dbReference type="ARBA" id="ARBA00022837"/>
    </source>
</evidence>